<accession>A0A1T4XXM0</accession>
<dbReference type="Pfam" id="PF00498">
    <property type="entry name" value="FHA"/>
    <property type="match status" value="1"/>
</dbReference>
<evidence type="ECO:0000256" key="1">
    <source>
        <dbReference type="ARBA" id="ARBA00022553"/>
    </source>
</evidence>
<dbReference type="InterPro" id="IPR000253">
    <property type="entry name" value="FHA_dom"/>
</dbReference>
<feature type="region of interest" description="Disordered" evidence="2">
    <location>
        <begin position="140"/>
        <end position="168"/>
    </location>
</feature>
<reference evidence="4 6" key="1">
    <citation type="journal article" date="2001" name="Int. J. Syst. Evol. Microbiol.">
        <title>Agreia bicolorata gen. nov., sp. nov., to accommodate actinobacteria isolated from narrow reed grass infected by the nematode Heteroanguina graminophila.</title>
        <authorList>
            <person name="Evtushenko L.I."/>
            <person name="Dorofeeva L.V."/>
            <person name="Dobrovolskaya T.G."/>
            <person name="Streshinskaya G.M."/>
            <person name="Subbotin S.A."/>
            <person name="Tiedje J.M."/>
        </authorList>
    </citation>
    <scope>NUCLEOTIDE SEQUENCE [LARGE SCALE GENOMIC DNA]</scope>
    <source>
        <strain evidence="4 6">VKM Ac-1804</strain>
    </source>
</reference>
<dbReference type="EMBL" id="JYFC01000005">
    <property type="protein sequence ID" value="KJC63867.1"/>
    <property type="molecule type" value="Genomic_DNA"/>
</dbReference>
<dbReference type="Proteomes" id="UP000032503">
    <property type="component" value="Unassembled WGS sequence"/>
</dbReference>
<dbReference type="PANTHER" id="PTHR23308">
    <property type="entry name" value="NUCLEAR INHIBITOR OF PROTEIN PHOSPHATASE-1"/>
    <property type="match status" value="1"/>
</dbReference>
<reference evidence="5" key="3">
    <citation type="submission" date="2017-02" db="EMBL/GenBank/DDBJ databases">
        <authorList>
            <person name="Peterson S.W."/>
        </authorList>
    </citation>
    <scope>NUCLEOTIDE SEQUENCE [LARGE SCALE GENOMIC DNA]</scope>
    <source>
        <strain evidence="5">VKM Ac-2052</strain>
    </source>
</reference>
<dbReference type="EMBL" id="FUYG01000004">
    <property type="protein sequence ID" value="SKA94297.1"/>
    <property type="molecule type" value="Genomic_DNA"/>
</dbReference>
<dbReference type="AlphaFoldDB" id="A0A1T4XXM0"/>
<keyword evidence="6" id="KW-1185">Reference proteome</keyword>
<dbReference type="CDD" id="cd00060">
    <property type="entry name" value="FHA"/>
    <property type="match status" value="1"/>
</dbReference>
<sequence length="304" mass="31487">MTLCPNGHSSASTDYCDVCGTPMVAAAPVAPTPTAAAPTSSGSSEPITCPNCSFPNLPDALFCENCGYDFTTGSLPEPDPDAPGFAAPLTAPAPVPNAPTVVPVVAPVSSLDIEEGDLGKHEASGDPGYVEAPAIEGQPTVEPAGAAEPSEPEGPTGPVVSSPATSTIEGDNSWVAEVWVDPEWYAAQKSDDPLPSGGLPEIVVLKQSSLLVGRTSVSRDIHPQIECGTDSGVSRRHCQLNTDGQRWWVEDLQSSNGTFVGAAGEELPTVPIQPGQRREVNDGDRIFVGAWTRLVIRKALPGEA</sequence>
<dbReference type="Proteomes" id="UP000189735">
    <property type="component" value="Unassembled WGS sequence"/>
</dbReference>
<evidence type="ECO:0000259" key="3">
    <source>
        <dbReference type="PROSITE" id="PS50006"/>
    </source>
</evidence>
<dbReference type="InterPro" id="IPR050923">
    <property type="entry name" value="Cell_Proc_Reg/RNA_Proc"/>
</dbReference>
<dbReference type="SMART" id="SM00240">
    <property type="entry name" value="FHA"/>
    <property type="match status" value="1"/>
</dbReference>
<gene>
    <name evidence="5" type="ORF">SAMN06295879_1927</name>
    <name evidence="4" type="ORF">TZ00_12655</name>
</gene>
<dbReference type="InterPro" id="IPR008984">
    <property type="entry name" value="SMAD_FHA_dom_sf"/>
</dbReference>
<reference evidence="4" key="2">
    <citation type="submission" date="2015-02" db="EMBL/GenBank/DDBJ databases">
        <authorList>
            <person name="Vasilyev I.Y."/>
            <person name="Siniagina M.N."/>
            <person name="Malanin S.Y."/>
            <person name="Boulygina E.A."/>
            <person name="Grygoryeva T.V."/>
            <person name="Yarullina D.R."/>
            <person name="Ilinskaya O.N."/>
        </authorList>
    </citation>
    <scope>NUCLEOTIDE SEQUENCE</scope>
    <source>
        <strain evidence="4">VKM Ac-1804</strain>
    </source>
</reference>
<evidence type="ECO:0000256" key="2">
    <source>
        <dbReference type="SAM" id="MobiDB-lite"/>
    </source>
</evidence>
<name>A0A1T4XXM0_9MICO</name>
<dbReference type="PROSITE" id="PS50006">
    <property type="entry name" value="FHA_DOMAIN"/>
    <property type="match status" value="1"/>
</dbReference>
<evidence type="ECO:0000313" key="7">
    <source>
        <dbReference type="Proteomes" id="UP000189735"/>
    </source>
</evidence>
<reference evidence="7" key="4">
    <citation type="submission" date="2017-02" db="EMBL/GenBank/DDBJ databases">
        <authorList>
            <person name="Varghese N."/>
            <person name="Submissions S."/>
        </authorList>
    </citation>
    <scope>NUCLEOTIDE SEQUENCE [LARGE SCALE GENOMIC DNA]</scope>
    <source>
        <strain evidence="7">VKM Ac-2052</strain>
    </source>
</reference>
<dbReference type="RefSeq" id="WP_044442198.1">
    <property type="nucleotide sequence ID" value="NZ_FUYG01000004.1"/>
</dbReference>
<protein>
    <submittedName>
        <fullName evidence="5">Forkhead associated (FHA) domain, binds pSer, pThr, pTyr</fullName>
    </submittedName>
</protein>
<feature type="compositionally biased region" description="Low complexity" evidence="2">
    <location>
        <begin position="141"/>
        <end position="160"/>
    </location>
</feature>
<evidence type="ECO:0000313" key="5">
    <source>
        <dbReference type="EMBL" id="SKA94297.1"/>
    </source>
</evidence>
<keyword evidence="1" id="KW-0597">Phosphoprotein</keyword>
<dbReference type="SUPFAM" id="SSF49879">
    <property type="entry name" value="SMAD/FHA domain"/>
    <property type="match status" value="1"/>
</dbReference>
<evidence type="ECO:0000313" key="4">
    <source>
        <dbReference type="EMBL" id="KJC63867.1"/>
    </source>
</evidence>
<feature type="domain" description="FHA" evidence="3">
    <location>
        <begin position="210"/>
        <end position="260"/>
    </location>
</feature>
<dbReference type="Gene3D" id="2.60.200.20">
    <property type="match status" value="1"/>
</dbReference>
<proteinExistence type="predicted"/>
<organism evidence="5 7">
    <name type="scientific">Agreia bicolorata</name>
    <dbReference type="NCBI Taxonomy" id="110935"/>
    <lineage>
        <taxon>Bacteria</taxon>
        <taxon>Bacillati</taxon>
        <taxon>Actinomycetota</taxon>
        <taxon>Actinomycetes</taxon>
        <taxon>Micrococcales</taxon>
        <taxon>Microbacteriaceae</taxon>
        <taxon>Agreia</taxon>
    </lineage>
</organism>
<evidence type="ECO:0000313" key="6">
    <source>
        <dbReference type="Proteomes" id="UP000032503"/>
    </source>
</evidence>